<reference evidence="3" key="1">
    <citation type="submission" date="2016-10" db="EMBL/GenBank/DDBJ databases">
        <authorList>
            <person name="Varghese N."/>
            <person name="Submissions S."/>
        </authorList>
    </citation>
    <scope>NUCLEOTIDE SEQUENCE [LARGE SCALE GENOMIC DNA]</scope>
    <source>
        <strain evidence="3">DSM 24740</strain>
    </source>
</reference>
<proteinExistence type="predicted"/>
<dbReference type="Proteomes" id="UP000199021">
    <property type="component" value="Unassembled WGS sequence"/>
</dbReference>
<dbReference type="STRING" id="478744.SAMN05444359_10960"/>
<dbReference type="AlphaFoldDB" id="A0A1H9FQ45"/>
<name>A0A1H9FQ45_9BACT</name>
<keyword evidence="1" id="KW-1133">Transmembrane helix</keyword>
<organism evidence="2 3">
    <name type="scientific">Neolewinella agarilytica</name>
    <dbReference type="NCBI Taxonomy" id="478744"/>
    <lineage>
        <taxon>Bacteria</taxon>
        <taxon>Pseudomonadati</taxon>
        <taxon>Bacteroidota</taxon>
        <taxon>Saprospiria</taxon>
        <taxon>Saprospirales</taxon>
        <taxon>Lewinellaceae</taxon>
        <taxon>Neolewinella</taxon>
    </lineage>
</organism>
<accession>A0A1H9FQ45</accession>
<keyword evidence="1" id="KW-0812">Transmembrane</keyword>
<feature type="transmembrane region" description="Helical" evidence="1">
    <location>
        <begin position="94"/>
        <end position="113"/>
    </location>
</feature>
<feature type="transmembrane region" description="Helical" evidence="1">
    <location>
        <begin position="40"/>
        <end position="56"/>
    </location>
</feature>
<evidence type="ECO:0008006" key="4">
    <source>
        <dbReference type="Google" id="ProtNLM"/>
    </source>
</evidence>
<keyword evidence="3" id="KW-1185">Reference proteome</keyword>
<evidence type="ECO:0000256" key="1">
    <source>
        <dbReference type="SAM" id="Phobius"/>
    </source>
</evidence>
<evidence type="ECO:0000313" key="3">
    <source>
        <dbReference type="Proteomes" id="UP000199021"/>
    </source>
</evidence>
<evidence type="ECO:0000313" key="2">
    <source>
        <dbReference type="EMBL" id="SEQ40051.1"/>
    </source>
</evidence>
<keyword evidence="1" id="KW-0472">Membrane</keyword>
<feature type="transmembrane region" description="Helical" evidence="1">
    <location>
        <begin position="63"/>
        <end position="82"/>
    </location>
</feature>
<dbReference type="EMBL" id="FOFB01000009">
    <property type="protein sequence ID" value="SEQ40051.1"/>
    <property type="molecule type" value="Genomic_DNA"/>
</dbReference>
<gene>
    <name evidence="2" type="ORF">SAMN05444359_10960</name>
</gene>
<dbReference type="InParanoid" id="A0A1H9FQ45"/>
<sequence>MSREKIGLALWGLAGLALLASGTAKVFGAEMMVNALGANTLWVGLIEWACVLAMFLPTTRQLGFFLCASYLGGVIATEWLTMGGVPIPGLVLNTLLYVGIALYSPSAMGYLLGGNKVE</sequence>
<protein>
    <recommendedName>
        <fullName evidence="4">DoxX-like family protein</fullName>
    </recommendedName>
</protein>